<dbReference type="AlphaFoldDB" id="A0A150KAV3"/>
<comment type="caution">
    <text evidence="1">The sequence shown here is derived from an EMBL/GenBank/DDBJ whole genome shotgun (WGS) entry which is preliminary data.</text>
</comment>
<reference evidence="1 2" key="1">
    <citation type="submission" date="2016-01" db="EMBL/GenBank/DDBJ databases">
        <title>Genome Sequences of Twelve Sporeforming Bacillus Species Isolated from Foods.</title>
        <authorList>
            <person name="Berendsen E.M."/>
            <person name="Wells-Bennik M.H."/>
            <person name="Krawcyk A.O."/>
            <person name="De Jong A."/>
            <person name="Holsappel S."/>
            <person name="Eijlander R.T."/>
            <person name="Kuipers O.P."/>
        </authorList>
    </citation>
    <scope>NUCLEOTIDE SEQUENCE [LARGE SCALE GENOMIC DNA]</scope>
    <source>
        <strain evidence="1 2">B4099</strain>
    </source>
</reference>
<gene>
    <name evidence="1" type="ORF">B4099_1913</name>
</gene>
<evidence type="ECO:0000313" key="2">
    <source>
        <dbReference type="Proteomes" id="UP000075304"/>
    </source>
</evidence>
<dbReference type="EMBL" id="LQYI01000130">
    <property type="protein sequence ID" value="KYC62186.1"/>
    <property type="molecule type" value="Genomic_DNA"/>
</dbReference>
<protein>
    <submittedName>
        <fullName evidence="1">Uncharacterized protein</fullName>
    </submittedName>
</protein>
<accession>A0A150KAV3</accession>
<sequence length="42" mass="4727">MNTAPPEKRKSAGVYFQDRRPGDANQWMPLKIPVQDVSHCAS</sequence>
<evidence type="ECO:0000313" key="1">
    <source>
        <dbReference type="EMBL" id="KYC62186.1"/>
    </source>
</evidence>
<dbReference type="PATRIC" id="fig|1398.24.peg.181"/>
<name>A0A150KAV3_HEYCO</name>
<proteinExistence type="predicted"/>
<dbReference type="Proteomes" id="UP000075304">
    <property type="component" value="Unassembled WGS sequence"/>
</dbReference>
<organism evidence="1 2">
    <name type="scientific">Heyndrickxia coagulans</name>
    <name type="common">Weizmannia coagulans</name>
    <dbReference type="NCBI Taxonomy" id="1398"/>
    <lineage>
        <taxon>Bacteria</taxon>
        <taxon>Bacillati</taxon>
        <taxon>Bacillota</taxon>
        <taxon>Bacilli</taxon>
        <taxon>Bacillales</taxon>
        <taxon>Bacillaceae</taxon>
        <taxon>Heyndrickxia</taxon>
    </lineage>
</organism>